<dbReference type="STRING" id="1236501.GCA_000613865_00158"/>
<reference evidence="2" key="1">
    <citation type="submission" date="2014-06" db="EMBL/GenBank/DDBJ databases">
        <authorList>
            <person name="Winans N.J."/>
            <person name="Newell P.D."/>
            <person name="Douglas A.E."/>
        </authorList>
    </citation>
    <scope>NUCLEOTIDE SEQUENCE [LARGE SCALE GENOMIC DNA]</scope>
</reference>
<gene>
    <name evidence="1" type="ORF">HK26_04100</name>
</gene>
<proteinExistence type="predicted"/>
<name>A0A252BY05_9PROT</name>
<organism evidence="1 2">
    <name type="scientific">Acetobacter okinawensis</name>
    <dbReference type="NCBI Taxonomy" id="1076594"/>
    <lineage>
        <taxon>Bacteria</taxon>
        <taxon>Pseudomonadati</taxon>
        <taxon>Pseudomonadota</taxon>
        <taxon>Alphaproteobacteria</taxon>
        <taxon>Acetobacterales</taxon>
        <taxon>Acetobacteraceae</taxon>
        <taxon>Acetobacter</taxon>
    </lineage>
</organism>
<evidence type="ECO:0000313" key="2">
    <source>
        <dbReference type="Proteomes" id="UP000194931"/>
    </source>
</evidence>
<sequence length="85" mass="9270">MEKETEFGTVQYGGQYALDTLNACDAMPAAMHNTPFLWQSTVRAAELWSFLHPYATIQQRMALLAEVARKLGIEDAVTGMGSCGG</sequence>
<dbReference type="OrthoDB" id="7274917at2"/>
<dbReference type="RefSeq" id="WP_086638078.1">
    <property type="nucleotide sequence ID" value="NZ_JOPJ01000002.1"/>
</dbReference>
<protein>
    <submittedName>
        <fullName evidence="1">Uncharacterized protein</fullName>
    </submittedName>
</protein>
<comment type="caution">
    <text evidence="1">The sequence shown here is derived from an EMBL/GenBank/DDBJ whole genome shotgun (WGS) entry which is preliminary data.</text>
</comment>
<keyword evidence="2" id="KW-1185">Reference proteome</keyword>
<dbReference type="AlphaFoldDB" id="A0A252BY05"/>
<dbReference type="Proteomes" id="UP000194931">
    <property type="component" value="Unassembled WGS sequence"/>
</dbReference>
<evidence type="ECO:0000313" key="1">
    <source>
        <dbReference type="EMBL" id="OUJ13830.1"/>
    </source>
</evidence>
<dbReference type="EMBL" id="JOPJ01000002">
    <property type="protein sequence ID" value="OUJ13830.1"/>
    <property type="molecule type" value="Genomic_DNA"/>
</dbReference>
<accession>A0A252BY05</accession>